<dbReference type="EMBL" id="JAEQNB010000002">
    <property type="protein sequence ID" value="MBL0386435.1"/>
    <property type="molecule type" value="Genomic_DNA"/>
</dbReference>
<evidence type="ECO:0000313" key="4">
    <source>
        <dbReference type="Proteomes" id="UP000602284"/>
    </source>
</evidence>
<evidence type="ECO:0000256" key="2">
    <source>
        <dbReference type="SAM" id="SignalP"/>
    </source>
</evidence>
<name>A0ABS1J8B0_9BACL</name>
<dbReference type="RefSeq" id="WP_201632947.1">
    <property type="nucleotide sequence ID" value="NZ_JAEQNB010000002.1"/>
</dbReference>
<gene>
    <name evidence="3" type="ORF">JJB07_07225</name>
</gene>
<dbReference type="Proteomes" id="UP000602284">
    <property type="component" value="Unassembled WGS sequence"/>
</dbReference>
<proteinExistence type="predicted"/>
<keyword evidence="4" id="KW-1185">Reference proteome</keyword>
<evidence type="ECO:0008006" key="5">
    <source>
        <dbReference type="Google" id="ProtNLM"/>
    </source>
</evidence>
<keyword evidence="2" id="KW-0732">Signal</keyword>
<feature type="compositionally biased region" description="Low complexity" evidence="1">
    <location>
        <begin position="25"/>
        <end position="50"/>
    </location>
</feature>
<feature type="signal peptide" evidence="2">
    <location>
        <begin position="1"/>
        <end position="21"/>
    </location>
</feature>
<evidence type="ECO:0000256" key="1">
    <source>
        <dbReference type="SAM" id="MobiDB-lite"/>
    </source>
</evidence>
<feature type="region of interest" description="Disordered" evidence="1">
    <location>
        <begin position="21"/>
        <end position="57"/>
    </location>
</feature>
<comment type="caution">
    <text evidence="3">The sequence shown here is derived from an EMBL/GenBank/DDBJ whole genome shotgun (WGS) entry which is preliminary data.</text>
</comment>
<feature type="chain" id="PRO_5046109582" description="Lipoprotein" evidence="2">
    <location>
        <begin position="22"/>
        <end position="163"/>
    </location>
</feature>
<sequence>MKKAALALLLTFLFAGCTSDKQDTAQQNTPKQPDQQQTQPSTQEPAATTPDSQTHDDVRAAYGLSSDYMELPATAIPSLGLGQVEKLALDQKQGLALAKAVTTGISNSGWQTQDSTPGIFISTDGSAFAIGMKKKDGSFSLERFELQADGTYKSTGKETKPAK</sequence>
<accession>A0ABS1J8B0</accession>
<protein>
    <recommendedName>
        <fullName evidence="5">Lipoprotein</fullName>
    </recommendedName>
</protein>
<reference evidence="3 4" key="1">
    <citation type="submission" date="2021-01" db="EMBL/GenBank/DDBJ databases">
        <title>Tumebacillus sp. strain ITR2 16S ribosomal RNA gene Genome sequencing and assembly.</title>
        <authorList>
            <person name="Kang M."/>
        </authorList>
    </citation>
    <scope>NUCLEOTIDE SEQUENCE [LARGE SCALE GENOMIC DNA]</scope>
    <source>
        <strain evidence="3 4">ITR2</strain>
    </source>
</reference>
<evidence type="ECO:0000313" key="3">
    <source>
        <dbReference type="EMBL" id="MBL0386435.1"/>
    </source>
</evidence>
<organism evidence="3 4">
    <name type="scientific">Tumebacillus amylolyticus</name>
    <dbReference type="NCBI Taxonomy" id="2801339"/>
    <lineage>
        <taxon>Bacteria</taxon>
        <taxon>Bacillati</taxon>
        <taxon>Bacillota</taxon>
        <taxon>Bacilli</taxon>
        <taxon>Bacillales</taxon>
        <taxon>Alicyclobacillaceae</taxon>
        <taxon>Tumebacillus</taxon>
    </lineage>
</organism>
<dbReference type="PROSITE" id="PS51257">
    <property type="entry name" value="PROKAR_LIPOPROTEIN"/>
    <property type="match status" value="1"/>
</dbReference>